<sequence>MAKIFLTGATGYVGGDALHALHRAHPEYAISALIRDPAKTAAVFAKEYPDVRVVQGSLDDSDLIADEAAKADVVLNFAATSHLPSVKAIHEGFKRHRDASKPASWLQITGATLLASDDIASQTFGEPPSSPSSSTTTHTDLDSSAIWAQAAKHPRRTVDNYMREIAESSSSPSSGAIQTALLVGPIIYGAGRGPGNRRSVQIPELARTAVRRGRAWRVGRGLAGWDHVHVRDLSDIAVRLVERAVRGGGRAEGGVWGRDGVYFAGVGRRVSFGDISRSIAAAAVALGAADSLDVEALSAEEADKLVGHASVLLGTNARCDARRAAEKLGWKPQYQSLEQAIEETVRDEAGKLGVAKARSEL</sequence>
<accession>A0ABR3TLV1</accession>
<organism evidence="3 4">
    <name type="scientific">Diplodia intermedia</name>
    <dbReference type="NCBI Taxonomy" id="856260"/>
    <lineage>
        <taxon>Eukaryota</taxon>
        <taxon>Fungi</taxon>
        <taxon>Dikarya</taxon>
        <taxon>Ascomycota</taxon>
        <taxon>Pezizomycotina</taxon>
        <taxon>Dothideomycetes</taxon>
        <taxon>Dothideomycetes incertae sedis</taxon>
        <taxon>Botryosphaeriales</taxon>
        <taxon>Botryosphaeriaceae</taxon>
        <taxon>Diplodia</taxon>
    </lineage>
</organism>
<comment type="caution">
    <text evidence="3">The sequence shown here is derived from an EMBL/GenBank/DDBJ whole genome shotgun (WGS) entry which is preliminary data.</text>
</comment>
<evidence type="ECO:0000259" key="2">
    <source>
        <dbReference type="Pfam" id="PF01370"/>
    </source>
</evidence>
<dbReference type="Pfam" id="PF01370">
    <property type="entry name" value="Epimerase"/>
    <property type="match status" value="1"/>
</dbReference>
<feature type="domain" description="NAD-dependent epimerase/dehydratase" evidence="2">
    <location>
        <begin position="4"/>
        <end position="246"/>
    </location>
</feature>
<protein>
    <recommendedName>
        <fullName evidence="2">NAD-dependent epimerase/dehydratase domain-containing protein</fullName>
    </recommendedName>
</protein>
<name>A0ABR3TLV1_9PEZI</name>
<keyword evidence="4" id="KW-1185">Reference proteome</keyword>
<dbReference type="PANTHER" id="PTHR48079">
    <property type="entry name" value="PROTEIN YEEZ"/>
    <property type="match status" value="1"/>
</dbReference>
<evidence type="ECO:0000313" key="4">
    <source>
        <dbReference type="Proteomes" id="UP001521184"/>
    </source>
</evidence>
<dbReference type="InterPro" id="IPR051783">
    <property type="entry name" value="NAD(P)-dependent_oxidoreduct"/>
</dbReference>
<dbReference type="EMBL" id="JAKEKT020000053">
    <property type="protein sequence ID" value="KAL1640209.1"/>
    <property type="molecule type" value="Genomic_DNA"/>
</dbReference>
<proteinExistence type="predicted"/>
<dbReference type="Proteomes" id="UP001521184">
    <property type="component" value="Unassembled WGS sequence"/>
</dbReference>
<dbReference type="SUPFAM" id="SSF51735">
    <property type="entry name" value="NAD(P)-binding Rossmann-fold domains"/>
    <property type="match status" value="1"/>
</dbReference>
<dbReference type="InterPro" id="IPR001509">
    <property type="entry name" value="Epimerase_deHydtase"/>
</dbReference>
<reference evidence="3 4" key="1">
    <citation type="journal article" date="2023" name="Plant Dis.">
        <title>First Report of Diplodia intermedia Causing Canker and Dieback Diseases on Apple Trees in Canada.</title>
        <authorList>
            <person name="Ellouze W."/>
            <person name="Ilyukhin E."/>
            <person name="Sulman M."/>
            <person name="Ali S."/>
        </authorList>
    </citation>
    <scope>NUCLEOTIDE SEQUENCE [LARGE SCALE GENOMIC DNA]</scope>
    <source>
        <strain evidence="3 4">M45-28</strain>
    </source>
</reference>
<evidence type="ECO:0000313" key="3">
    <source>
        <dbReference type="EMBL" id="KAL1640209.1"/>
    </source>
</evidence>
<gene>
    <name evidence="3" type="ORF">SLS58_007160</name>
</gene>
<dbReference type="Gene3D" id="3.40.50.720">
    <property type="entry name" value="NAD(P)-binding Rossmann-like Domain"/>
    <property type="match status" value="1"/>
</dbReference>
<dbReference type="PANTHER" id="PTHR48079:SF8">
    <property type="entry name" value="NAD(P)-BINDING DOMAIN-CONTAINING PROTEIN"/>
    <property type="match status" value="1"/>
</dbReference>
<feature type="region of interest" description="Disordered" evidence="1">
    <location>
        <begin position="121"/>
        <end position="140"/>
    </location>
</feature>
<evidence type="ECO:0000256" key="1">
    <source>
        <dbReference type="SAM" id="MobiDB-lite"/>
    </source>
</evidence>
<dbReference type="InterPro" id="IPR036291">
    <property type="entry name" value="NAD(P)-bd_dom_sf"/>
</dbReference>